<dbReference type="Pfam" id="PF00588">
    <property type="entry name" value="SpoU_methylase"/>
    <property type="match status" value="1"/>
</dbReference>
<dbReference type="Gene3D" id="2.60.40.2310">
    <property type="match status" value="1"/>
</dbReference>
<feature type="active site" description="Charge relay system" evidence="8 9">
    <location>
        <position position="1917"/>
    </location>
</feature>
<keyword evidence="5" id="KW-0808">Transferase</keyword>
<feature type="domain" description="Inhibitor I9" evidence="13">
    <location>
        <begin position="1790"/>
        <end position="1882"/>
    </location>
</feature>
<gene>
    <name evidence="15" type="ORF">CB5_LOCUS18257</name>
</gene>
<dbReference type="SUPFAM" id="SSF48371">
    <property type="entry name" value="ARM repeat"/>
    <property type="match status" value="1"/>
</dbReference>
<keyword evidence="3" id="KW-0489">Methyltransferase</keyword>
<feature type="domain" description="Subtilisin-like protease fibronectin type-III" evidence="14">
    <location>
        <begin position="2517"/>
        <end position="2558"/>
    </location>
</feature>
<keyword evidence="4 9" id="KW-0645">Protease</keyword>
<dbReference type="SUPFAM" id="SSF75217">
    <property type="entry name" value="alpha/beta knot"/>
    <property type="match status" value="1"/>
</dbReference>
<dbReference type="GO" id="GO:0016423">
    <property type="term" value="F:tRNA (guanine) methyltransferase activity"/>
    <property type="evidence" value="ECO:0007669"/>
    <property type="project" value="InterPro"/>
</dbReference>
<keyword evidence="7 9" id="KW-0720">Serine protease</keyword>
<evidence type="ECO:0000256" key="3">
    <source>
        <dbReference type="ARBA" id="ARBA00022603"/>
    </source>
</evidence>
<evidence type="ECO:0008006" key="16">
    <source>
        <dbReference type="Google" id="ProtNLM"/>
    </source>
</evidence>
<evidence type="ECO:0000256" key="2">
    <source>
        <dbReference type="ARBA" id="ARBA00011073"/>
    </source>
</evidence>
<evidence type="ECO:0000259" key="14">
    <source>
        <dbReference type="Pfam" id="PF17766"/>
    </source>
</evidence>
<dbReference type="InterPro" id="IPR001537">
    <property type="entry name" value="SpoU_MeTrfase"/>
</dbReference>
<dbReference type="PROSITE" id="PS00138">
    <property type="entry name" value="SUBTILASE_SER"/>
    <property type="match status" value="1"/>
</dbReference>
<keyword evidence="6 9" id="KW-0378">Hydrolase</keyword>
<dbReference type="InterPro" id="IPR029026">
    <property type="entry name" value="tRNA_m1G_MTases_N"/>
</dbReference>
<dbReference type="InterPro" id="IPR041469">
    <property type="entry name" value="Subtilisin-like_FN3"/>
</dbReference>
<dbReference type="InterPro" id="IPR000209">
    <property type="entry name" value="Peptidase_S8/S53_dom"/>
</dbReference>
<reference evidence="15" key="1">
    <citation type="submission" date="2020-07" db="EMBL/GenBank/DDBJ databases">
        <authorList>
            <person name="Lin J."/>
        </authorList>
    </citation>
    <scope>NUCLEOTIDE SEQUENCE</scope>
</reference>
<dbReference type="PROSITE" id="PS51892">
    <property type="entry name" value="SUBTILASE"/>
    <property type="match status" value="1"/>
</dbReference>
<name>A0A6V7PWN9_ANACO</name>
<dbReference type="InterPro" id="IPR045330">
    <property type="entry name" value="TRM3/TARBP1"/>
</dbReference>
<evidence type="ECO:0000259" key="12">
    <source>
        <dbReference type="Pfam" id="PF00588"/>
    </source>
</evidence>
<dbReference type="CDD" id="cd18091">
    <property type="entry name" value="SpoU-like_TRM3-like"/>
    <property type="match status" value="1"/>
</dbReference>
<dbReference type="InterPro" id="IPR044748">
    <property type="entry name" value="Trm3/TARBP1_C"/>
</dbReference>
<dbReference type="InterPro" id="IPR016024">
    <property type="entry name" value="ARM-type_fold"/>
</dbReference>
<evidence type="ECO:0000256" key="1">
    <source>
        <dbReference type="ARBA" id="ARBA00004613"/>
    </source>
</evidence>
<dbReference type="GO" id="GO:0006508">
    <property type="term" value="P:proteolysis"/>
    <property type="evidence" value="ECO:0007669"/>
    <property type="project" value="UniProtKB-KW"/>
</dbReference>
<evidence type="ECO:0000256" key="7">
    <source>
        <dbReference type="ARBA" id="ARBA00022825"/>
    </source>
</evidence>
<dbReference type="PANTHER" id="PTHR12029:SF11">
    <property type="entry name" value="METHYLTRANSFERASE TARBP1-RELATED"/>
    <property type="match status" value="1"/>
</dbReference>
<comment type="subcellular location">
    <subcellularLocation>
        <location evidence="1">Secreted</location>
    </subcellularLocation>
</comment>
<feature type="active site" description="Charge relay system" evidence="8 9">
    <location>
        <position position="2401"/>
    </location>
</feature>
<dbReference type="SUPFAM" id="SSF52743">
    <property type="entry name" value="Subtilisin-like"/>
    <property type="match status" value="1"/>
</dbReference>
<dbReference type="GO" id="GO:0030488">
    <property type="term" value="P:tRNA methylation"/>
    <property type="evidence" value="ECO:0007669"/>
    <property type="project" value="InterPro"/>
</dbReference>
<dbReference type="GO" id="GO:0003723">
    <property type="term" value="F:RNA binding"/>
    <property type="evidence" value="ECO:0007669"/>
    <property type="project" value="InterPro"/>
</dbReference>
<dbReference type="InterPro" id="IPR034197">
    <property type="entry name" value="Peptidases_S8_3"/>
</dbReference>
<dbReference type="InterPro" id="IPR010259">
    <property type="entry name" value="S8pro/Inhibitor_I9"/>
</dbReference>
<evidence type="ECO:0000256" key="5">
    <source>
        <dbReference type="ARBA" id="ARBA00022679"/>
    </source>
</evidence>
<evidence type="ECO:0000256" key="9">
    <source>
        <dbReference type="PROSITE-ProRule" id="PRU01240"/>
    </source>
</evidence>
<protein>
    <recommendedName>
        <fullName evidence="16">tRNA/rRNA methyltransferase SpoU type domain-containing protein</fullName>
    </recommendedName>
</protein>
<dbReference type="CDD" id="cd04852">
    <property type="entry name" value="Peptidases_S8_3"/>
    <property type="match status" value="1"/>
</dbReference>
<dbReference type="PROSITE" id="PS00136">
    <property type="entry name" value="SUBTILASE_ASP"/>
    <property type="match status" value="1"/>
</dbReference>
<comment type="similarity">
    <text evidence="2 9 10">Belongs to the peptidase S8 family.</text>
</comment>
<dbReference type="InterPro" id="IPR015500">
    <property type="entry name" value="Peptidase_S8_subtilisin-rel"/>
</dbReference>
<accession>A0A6V7PWN9</accession>
<dbReference type="GO" id="GO:0004252">
    <property type="term" value="F:serine-type endopeptidase activity"/>
    <property type="evidence" value="ECO:0007669"/>
    <property type="project" value="UniProtKB-UniRule"/>
</dbReference>
<evidence type="ECO:0000256" key="6">
    <source>
        <dbReference type="ARBA" id="ARBA00022801"/>
    </source>
</evidence>
<dbReference type="InterPro" id="IPR029028">
    <property type="entry name" value="Alpha/beta_knot_MTases"/>
</dbReference>
<dbReference type="InterPro" id="IPR023828">
    <property type="entry name" value="Peptidase_S8_Ser-AS"/>
</dbReference>
<dbReference type="InterPro" id="IPR036852">
    <property type="entry name" value="Peptidase_S8/S53_dom_sf"/>
</dbReference>
<dbReference type="PRINTS" id="PR00723">
    <property type="entry name" value="SUBTILISIN"/>
</dbReference>
<sequence>MKGWAASPPHRGAGTGAGEVSSPAERALLWVAVVLGSLALLGSSALRGGNGGDNPISPIPSLSLHRLFEELLRRGAPAAVPAIVDCVAASASVSPNDLFVSLLRAFPDPAEVLESNYAVSHAAALCHLIKNTEYPRDAMRSLIWRVFVPLLKAIKINDTELLNPIVGLLCDAISKNESWELLGTTIVPFCLRSIGLGVGLPENDELAVYKWSSEGAVDGNFEGVSSQSLPLITTCRILKSLLIAVLKIREAHCSLDLMSIEGCRSLDALAQNLTWDLSKLVPCMLTQSPDYRSCATRMLLPVLLGSLNEFSSVTVFAHEKEFTLSRFSVLKDIWKCCISLFSLGRQERSDAYSILSLYFSHHVEKCETVAKYDSSEDFDIRDTKEFWEEVRKGLVDRDGSVRKQALYVIKILLRNCSSSTESDFDQYCSGDSKLPQDAKRSSAATYCRTSSHATMTKRERWADEEAKSLGVGEVCHSDQFCSSSYDRWKVFLLLYETLEEYGTHLVEAAWTHQVALLLQSRSQSDYLDSVDHGGHHFQMETLEGVLSWMVVLWERGFSHENPQVRCLIMQSFLDIGWKQYDNFAQRIPKDFVLGPLINGLNDVVHHKDFGVRGVYSSKTIEGAAKFFHEFSRQMMLSVRLSLVWSLASAAKYDSFGRAGLMALAFCIASSAGWSEDTQGETDVSCALATSEAKETIYGGVTLLPVSPEDVLDALGVVIERSKQHFNPNYRLKVCQQVLKAASALINITDVPLDLLLHFLSSVPREFTDLTGSLRGIVQQWLVHSSYQCPVDTSSCFFNELISFPTSFINHTYSAEGLYTFDDEDVGAWEAEAQRWARVLLLIDSEQHIEPIFKEELVVFAKSVCPLLLSVDVTEETDLPCSVKGKLGGPSQRRLASFMTSSVLQAVLLMRTVACVLSWCSQHAKDVSLNSSFTFLSEFSWKTGAEVRLAAYEALAYVLSALSSGVTSFNLDFTKAYSKPQCLNGEREPSLDLLAISFLTNINDLLANGVLTRSRRAVLMYWKWLCMESLLAIPYSVSGKGIHRGCSNCLFADSTLRTIFSDIVESLENAGENSVLSILRCVRLVFGLSQNNLHSCRSREVISSLSKVDCQMMRQLVKSSWLLHLSCNKRRVAPIAALLSAVLHPAVFSDLNMHETDGKEKGPLKWFVEQLLDEGVKSPRTIRLAALHLTGLWLLHPKVLKCYIKELKLLSLYGSVAFDEDFDAERLENHDARAEVFLLAQSPDCEFTEVFINTEMYARVSVAVLFYQLANLCNRKEALETEESLSALQCGKLFLLELLDSAVNDKDLSKELYKKYSSVHRRKVRAWQMICVLSHFVEEDIVEEVTSKLHLCLYRNNLPAVRQYLETFAIQIYLKFPTLAEQQLIPIFHNYTMRAQALSSYVFIAANIILHSSDLSVQIKHLNELLPPIVPFLTSHHHSLRGFTQLWPALKLHNSEVEPLEKKCFEDLKTYLAENTDCARLRASMEGFYDIFDPKTSATPAGIFGARFEGSDFECVPVSLMDRVIEFLNDVRDDLRCSIAKDSMIIKNENLEVTDGHKDKQELDGNINGSLRSFRDIPLDFQKKITLNKDRKSVPTDTDGILGCTDFSRPLFEIEKEDQLLNSVLQLRNQAMEMIKISQQQIILVASLLDRIPNLAGLARTCEVFKAAGLAIADASILQDKQFQLISVTAEKWIPIIEVPVSTIKVFLEKKRQEGYSIIGLEQTANSTPLDLYSFPNNTVLVLGREKEGIPVDIIHVLDACVEIPQLGIVRSLNVHVSVSYGGPAFVAAKVYMVVMEDEPVISYKARHHRVSSDEEAKKYKEEVIIKHDIFLESLLPTGSYTKLYSYTHLLNGFALYTTSEEAIKILNGARGVRAIHEDVKMKKMTTHTPDYIGVSRVWPGLGGAKRSGDGVVIGMIDTGINPNHPSFASQLQEIMASTNLQSFRGSCEAGDGFPTSACNGKIVGAQFFARAAMASGEFNATRDYASPFDSDGHGSHTASIAAGNYRTSVSSKGYNYGYASGMAPGARIAVYKAVYSFGGYMSDVVAAVDKAVEDGVDILNLSIGPSSVPHGAASFLDILEVELLLATKAGVSVIQAVGNGGPDFSSVLSFSPWIMSVAASITDRKYNNSIALANGQVLYGIGLSQRINRRKRFSSGSLHVGVEGRTIVKNLYKTSILSVHSFSPSCVLFSLSTTTGQVLFPIASAGDLMATNSSFPILPTCNQWNPLIPALVRGKLIICAYIASFDYASTGIHDTIDAMQRMGAAGVIIMPDHDIDSEYGIQTPLSLSFPAIVLQSPQEAQALQDYYNAHTVRGRSGAVISFGATGRICDGRRAFYTRQGPIVASYSSRGPGINNNLYETADVLKPNILAPGSTIWAAWSPKSQIVEEFIGENFAMLSGTSMASPHISGVAALIKQKHPDWSPAAIASAMMTTADTTDRSGARLSALANDQLSAATPFDYGAGAINAFRAVDPGLVFDADFNQYMQFLCSVPGVDDDSVRRAVGSGCPTNRIDWCSDLNAPSVTVANLMGSRVVLRRVRSVSEERETYTVAVQEPEGLSGDKEHVVRVPLAVLASSTLKYFVTLSNNRF</sequence>
<evidence type="ECO:0000256" key="8">
    <source>
        <dbReference type="PIRSR" id="PIRSR615500-1"/>
    </source>
</evidence>
<evidence type="ECO:0000259" key="11">
    <source>
        <dbReference type="Pfam" id="PF00082"/>
    </source>
</evidence>
<dbReference type="Pfam" id="PF05922">
    <property type="entry name" value="Inhibitor_I9"/>
    <property type="match status" value="1"/>
</dbReference>
<dbReference type="Pfam" id="PF00082">
    <property type="entry name" value="Peptidase_S8"/>
    <property type="match status" value="1"/>
</dbReference>
<feature type="active site" description="Charge relay system" evidence="8 9">
    <location>
        <position position="1993"/>
    </location>
</feature>
<dbReference type="PANTHER" id="PTHR12029">
    <property type="entry name" value="RNA METHYLTRANSFERASE"/>
    <property type="match status" value="1"/>
</dbReference>
<dbReference type="EMBL" id="LR862153">
    <property type="protein sequence ID" value="CAD1835046.1"/>
    <property type="molecule type" value="Genomic_DNA"/>
</dbReference>
<proteinExistence type="inferred from homology"/>
<dbReference type="Gene3D" id="3.40.50.200">
    <property type="entry name" value="Peptidase S8/S53 domain"/>
    <property type="match status" value="2"/>
</dbReference>
<evidence type="ECO:0000313" key="15">
    <source>
        <dbReference type="EMBL" id="CAD1835046.1"/>
    </source>
</evidence>
<feature type="domain" description="tRNA/rRNA methyltransferase SpoU type" evidence="12">
    <location>
        <begin position="1641"/>
        <end position="1779"/>
    </location>
</feature>
<dbReference type="InterPro" id="IPR023827">
    <property type="entry name" value="Peptidase_S8_Asp-AS"/>
</dbReference>
<dbReference type="Gene3D" id="3.40.1280.10">
    <property type="match status" value="1"/>
</dbReference>
<organism evidence="15">
    <name type="scientific">Ananas comosus var. bracteatus</name>
    <name type="common">red pineapple</name>
    <dbReference type="NCBI Taxonomy" id="296719"/>
    <lineage>
        <taxon>Eukaryota</taxon>
        <taxon>Viridiplantae</taxon>
        <taxon>Streptophyta</taxon>
        <taxon>Embryophyta</taxon>
        <taxon>Tracheophyta</taxon>
        <taxon>Spermatophyta</taxon>
        <taxon>Magnoliopsida</taxon>
        <taxon>Liliopsida</taxon>
        <taxon>Poales</taxon>
        <taxon>Bromeliaceae</taxon>
        <taxon>Bromelioideae</taxon>
        <taxon>Ananas</taxon>
    </lineage>
</organism>
<evidence type="ECO:0000256" key="4">
    <source>
        <dbReference type="ARBA" id="ARBA00022670"/>
    </source>
</evidence>
<evidence type="ECO:0000256" key="10">
    <source>
        <dbReference type="RuleBase" id="RU003355"/>
    </source>
</evidence>
<dbReference type="Pfam" id="PF17766">
    <property type="entry name" value="fn3_6"/>
    <property type="match status" value="1"/>
</dbReference>
<evidence type="ECO:0000259" key="13">
    <source>
        <dbReference type="Pfam" id="PF05922"/>
    </source>
</evidence>
<feature type="domain" description="Peptidase S8/S53" evidence="11">
    <location>
        <begin position="1908"/>
        <end position="2445"/>
    </location>
</feature>